<comment type="caution">
    <text evidence="9">The sequence shown here is derived from an EMBL/GenBank/DDBJ whole genome shotgun (WGS) entry which is preliminary data.</text>
</comment>
<accession>A0A3A1YYQ6</accession>
<evidence type="ECO:0000256" key="4">
    <source>
        <dbReference type="ARBA" id="ARBA00022519"/>
    </source>
</evidence>
<feature type="transmembrane region" description="Helical" evidence="8">
    <location>
        <begin position="81"/>
        <end position="101"/>
    </location>
</feature>
<keyword evidence="7 8" id="KW-0472">Membrane</keyword>
<keyword evidence="3" id="KW-1003">Cell membrane</keyword>
<feature type="transmembrane region" description="Helical" evidence="8">
    <location>
        <begin position="6"/>
        <end position="38"/>
    </location>
</feature>
<dbReference type="PANTHER" id="PTHR33508:SF2">
    <property type="entry name" value="UPF0056 INNER MEMBRANE PROTEIN MARC"/>
    <property type="match status" value="1"/>
</dbReference>
<reference evidence="9 10" key="1">
    <citation type="submission" date="2017-08" db="EMBL/GenBank/DDBJ databases">
        <title>Pusillimonas indicus sp. nov., a member of the family Alcaligenaceae isolated from surface seawater.</title>
        <authorList>
            <person name="Li J."/>
        </authorList>
    </citation>
    <scope>NUCLEOTIDE SEQUENCE [LARGE SCALE GENOMIC DNA]</scope>
    <source>
        <strain evidence="9 10">L52-1-41</strain>
    </source>
</reference>
<feature type="transmembrane region" description="Helical" evidence="8">
    <location>
        <begin position="158"/>
        <end position="179"/>
    </location>
</feature>
<dbReference type="EMBL" id="NQYH01000004">
    <property type="protein sequence ID" value="RIY41237.1"/>
    <property type="molecule type" value="Genomic_DNA"/>
</dbReference>
<evidence type="ECO:0000256" key="1">
    <source>
        <dbReference type="ARBA" id="ARBA00004429"/>
    </source>
</evidence>
<evidence type="ECO:0000313" key="9">
    <source>
        <dbReference type="EMBL" id="RIY41237.1"/>
    </source>
</evidence>
<dbReference type="NCBIfam" id="NF008228">
    <property type="entry name" value="PRK10995.1"/>
    <property type="match status" value="1"/>
</dbReference>
<dbReference type="GO" id="GO:0005886">
    <property type="term" value="C:plasma membrane"/>
    <property type="evidence" value="ECO:0007669"/>
    <property type="project" value="UniProtKB-SubCell"/>
</dbReference>
<evidence type="ECO:0000313" key="10">
    <source>
        <dbReference type="Proteomes" id="UP000266206"/>
    </source>
</evidence>
<dbReference type="OrthoDB" id="21094at2"/>
<feature type="transmembrane region" description="Helical" evidence="8">
    <location>
        <begin position="50"/>
        <end position="69"/>
    </location>
</feature>
<feature type="transmembrane region" description="Helical" evidence="8">
    <location>
        <begin position="200"/>
        <end position="217"/>
    </location>
</feature>
<evidence type="ECO:0000256" key="7">
    <source>
        <dbReference type="ARBA" id="ARBA00023136"/>
    </source>
</evidence>
<evidence type="ECO:0000256" key="6">
    <source>
        <dbReference type="ARBA" id="ARBA00022989"/>
    </source>
</evidence>
<dbReference type="Proteomes" id="UP000266206">
    <property type="component" value="Unassembled WGS sequence"/>
</dbReference>
<protein>
    <recommendedName>
        <fullName evidence="8">UPF0056 membrane protein</fullName>
    </recommendedName>
</protein>
<evidence type="ECO:0000256" key="3">
    <source>
        <dbReference type="ARBA" id="ARBA00022475"/>
    </source>
</evidence>
<comment type="similarity">
    <text evidence="2 8">Belongs to the UPF0056 (MarC) family.</text>
</comment>
<dbReference type="InterPro" id="IPR002771">
    <property type="entry name" value="Multi_antbiot-R_MarC"/>
</dbReference>
<keyword evidence="6 8" id="KW-1133">Transmembrane helix</keyword>
<gene>
    <name evidence="9" type="ORF">CJP73_06785</name>
</gene>
<sequence length="229" mass="24393">MGEVSQLIQIVSIGLSLLLPLANPLTSVSLLLSLGGGLSQQERARQVKQATFYVMGIMLVTYYAGMWIMSAFDISMPGMRIAGGMVVAFIGFNMLFPSTSVGDMPEADRAKESMQTHANPSIAFVPLALPGTAGPGTMAMIISSSSRLDSVRAHYAEWVIWVAPVIIAAILGVLFFVCMRSAYRLVKIVGHDGIDAISRVMGFLLVCMGVQLVINGIEEIIASAAHLAS</sequence>
<keyword evidence="5 8" id="KW-0812">Transmembrane</keyword>
<evidence type="ECO:0000256" key="8">
    <source>
        <dbReference type="RuleBase" id="RU362048"/>
    </source>
</evidence>
<dbReference type="Pfam" id="PF01914">
    <property type="entry name" value="MarC"/>
    <property type="match status" value="1"/>
</dbReference>
<dbReference type="RefSeq" id="WP_114419402.1">
    <property type="nucleotide sequence ID" value="NZ_NQYH01000004.1"/>
</dbReference>
<proteinExistence type="inferred from homology"/>
<name>A0A3A1YYQ6_9BURK</name>
<evidence type="ECO:0000256" key="5">
    <source>
        <dbReference type="ARBA" id="ARBA00022692"/>
    </source>
</evidence>
<evidence type="ECO:0000256" key="2">
    <source>
        <dbReference type="ARBA" id="ARBA00009784"/>
    </source>
</evidence>
<dbReference type="NCBIfam" id="TIGR00427">
    <property type="entry name" value="NAAT family transporter"/>
    <property type="match status" value="1"/>
</dbReference>
<comment type="subcellular location">
    <subcellularLocation>
        <location evidence="1">Cell inner membrane</location>
        <topology evidence="1">Multi-pass membrane protein</topology>
    </subcellularLocation>
    <subcellularLocation>
        <location evidence="8">Cell membrane</location>
        <topology evidence="8">Multi-pass membrane protein</topology>
    </subcellularLocation>
</comment>
<feature type="transmembrane region" description="Helical" evidence="8">
    <location>
        <begin position="122"/>
        <end position="146"/>
    </location>
</feature>
<keyword evidence="4" id="KW-0997">Cell inner membrane</keyword>
<dbReference type="AlphaFoldDB" id="A0A3A1YYQ6"/>
<organism evidence="9 10">
    <name type="scientific">Neopusillimonas maritima</name>
    <dbReference type="NCBI Taxonomy" id="2026239"/>
    <lineage>
        <taxon>Bacteria</taxon>
        <taxon>Pseudomonadati</taxon>
        <taxon>Pseudomonadota</taxon>
        <taxon>Betaproteobacteria</taxon>
        <taxon>Burkholderiales</taxon>
        <taxon>Alcaligenaceae</taxon>
        <taxon>Neopusillimonas</taxon>
    </lineage>
</organism>
<dbReference type="PANTHER" id="PTHR33508">
    <property type="entry name" value="UPF0056 MEMBRANE PROTEIN YHCE"/>
    <property type="match status" value="1"/>
</dbReference>